<evidence type="ECO:0000256" key="1">
    <source>
        <dbReference type="ARBA" id="ARBA00004429"/>
    </source>
</evidence>
<feature type="domain" description="Prepilin type IV endopeptidase peptidase" evidence="9">
    <location>
        <begin position="111"/>
        <end position="223"/>
    </location>
</feature>
<comment type="subcellular location">
    <subcellularLocation>
        <location evidence="1">Cell inner membrane</location>
        <topology evidence="1">Multi-pass membrane protein</topology>
    </subcellularLocation>
</comment>
<sequence length="267" mass="28615">MLHLIPGFTAFILCVTALLGLVAGSFLNCMAWRMTHGESVFKGRSHCACCNHILAPWDLVPLASYVALKGRCRYCGGKISLRYPTTELVTACVFVALVARYDVGLPVIRFLVLAVILLALSLVDLEERIIPDSLLIAAGLWWLLTLPFVSDELLSDVGRGLIGGAGIALPMLLLVIVADKIIGRETMGGGDIKLFFVAGLYLGLPLNLLNLILSCVIGIIFGLAGKKARQTDEDPAAIPFGPAIAGGILGTLLFGQAILNWYLGFFF</sequence>
<keyword evidence="4" id="KW-0997">Cell inner membrane</keyword>
<dbReference type="PRINTS" id="PR00864">
    <property type="entry name" value="PREPILNPTASE"/>
</dbReference>
<protein>
    <submittedName>
        <fullName evidence="11">Type 4 prepilin-like proteins leader peptide-processing enzyme</fullName>
    </submittedName>
</protein>
<dbReference type="Pfam" id="PF06750">
    <property type="entry name" value="A24_N_bact"/>
    <property type="match status" value="1"/>
</dbReference>
<keyword evidence="6 8" id="KW-1133">Transmembrane helix</keyword>
<evidence type="ECO:0000256" key="7">
    <source>
        <dbReference type="ARBA" id="ARBA00023136"/>
    </source>
</evidence>
<feature type="transmembrane region" description="Helical" evidence="8">
    <location>
        <begin position="132"/>
        <end position="149"/>
    </location>
</feature>
<dbReference type="InterPro" id="IPR014032">
    <property type="entry name" value="Peptidase_A24A_bac"/>
</dbReference>
<dbReference type="GO" id="GO:0006465">
    <property type="term" value="P:signal peptide processing"/>
    <property type="evidence" value="ECO:0007669"/>
    <property type="project" value="TreeGrafter"/>
</dbReference>
<accession>A0A644WR46</accession>
<dbReference type="Gene3D" id="1.20.120.1220">
    <property type="match status" value="1"/>
</dbReference>
<dbReference type="PANTHER" id="PTHR30487">
    <property type="entry name" value="TYPE 4 PREPILIN-LIKE PROTEINS LEADER PEPTIDE-PROCESSING ENZYME"/>
    <property type="match status" value="1"/>
</dbReference>
<evidence type="ECO:0000313" key="11">
    <source>
        <dbReference type="EMBL" id="MPM06169.1"/>
    </source>
</evidence>
<dbReference type="EMBL" id="VSSQ01001205">
    <property type="protein sequence ID" value="MPM06169.1"/>
    <property type="molecule type" value="Genomic_DNA"/>
</dbReference>
<evidence type="ECO:0000259" key="9">
    <source>
        <dbReference type="Pfam" id="PF01478"/>
    </source>
</evidence>
<evidence type="ECO:0000256" key="8">
    <source>
        <dbReference type="SAM" id="Phobius"/>
    </source>
</evidence>
<dbReference type="Pfam" id="PF01478">
    <property type="entry name" value="Peptidase_A24"/>
    <property type="match status" value="1"/>
</dbReference>
<feature type="domain" description="Prepilin peptidase A24 N-terminal" evidence="10">
    <location>
        <begin position="18"/>
        <end position="100"/>
    </location>
</feature>
<gene>
    <name evidence="11" type="primary">comC_7</name>
    <name evidence="11" type="ORF">SDC9_52465</name>
</gene>
<evidence type="ECO:0000256" key="5">
    <source>
        <dbReference type="ARBA" id="ARBA00022692"/>
    </source>
</evidence>
<reference evidence="11" key="1">
    <citation type="submission" date="2019-08" db="EMBL/GenBank/DDBJ databases">
        <authorList>
            <person name="Kucharzyk K."/>
            <person name="Murdoch R.W."/>
            <person name="Higgins S."/>
            <person name="Loffler F."/>
        </authorList>
    </citation>
    <scope>NUCLEOTIDE SEQUENCE</scope>
</reference>
<feature type="transmembrane region" description="Helical" evidence="8">
    <location>
        <begin position="6"/>
        <end position="27"/>
    </location>
</feature>
<evidence type="ECO:0000259" key="10">
    <source>
        <dbReference type="Pfam" id="PF06750"/>
    </source>
</evidence>
<keyword evidence="3" id="KW-1003">Cell membrane</keyword>
<feature type="transmembrane region" description="Helical" evidence="8">
    <location>
        <begin position="194"/>
        <end position="223"/>
    </location>
</feature>
<organism evidence="11">
    <name type="scientific">bioreactor metagenome</name>
    <dbReference type="NCBI Taxonomy" id="1076179"/>
    <lineage>
        <taxon>unclassified sequences</taxon>
        <taxon>metagenomes</taxon>
        <taxon>ecological metagenomes</taxon>
    </lineage>
</organism>
<dbReference type="InterPro" id="IPR010627">
    <property type="entry name" value="Prepilin_pept_A24_N"/>
</dbReference>
<feature type="transmembrane region" description="Helical" evidence="8">
    <location>
        <begin position="243"/>
        <end position="263"/>
    </location>
</feature>
<evidence type="ECO:0000256" key="6">
    <source>
        <dbReference type="ARBA" id="ARBA00022989"/>
    </source>
</evidence>
<feature type="transmembrane region" description="Helical" evidence="8">
    <location>
        <begin position="161"/>
        <end position="182"/>
    </location>
</feature>
<dbReference type="GO" id="GO:0005886">
    <property type="term" value="C:plasma membrane"/>
    <property type="evidence" value="ECO:0007669"/>
    <property type="project" value="UniProtKB-SubCell"/>
</dbReference>
<dbReference type="InterPro" id="IPR000045">
    <property type="entry name" value="Prepilin_IV_endopep_pep"/>
</dbReference>
<dbReference type="AlphaFoldDB" id="A0A644WR46"/>
<evidence type="ECO:0000256" key="2">
    <source>
        <dbReference type="ARBA" id="ARBA00005801"/>
    </source>
</evidence>
<dbReference type="GO" id="GO:0004190">
    <property type="term" value="F:aspartic-type endopeptidase activity"/>
    <property type="evidence" value="ECO:0007669"/>
    <property type="project" value="InterPro"/>
</dbReference>
<feature type="transmembrane region" description="Helical" evidence="8">
    <location>
        <begin position="107"/>
        <end position="125"/>
    </location>
</feature>
<keyword evidence="5 8" id="KW-0812">Transmembrane</keyword>
<proteinExistence type="inferred from homology"/>
<feature type="transmembrane region" description="Helical" evidence="8">
    <location>
        <begin position="81"/>
        <end position="101"/>
    </location>
</feature>
<name>A0A644WR46_9ZZZZ</name>
<evidence type="ECO:0000256" key="4">
    <source>
        <dbReference type="ARBA" id="ARBA00022519"/>
    </source>
</evidence>
<dbReference type="PANTHER" id="PTHR30487:SF0">
    <property type="entry name" value="PREPILIN LEADER PEPTIDASE_N-METHYLTRANSFERASE-RELATED"/>
    <property type="match status" value="1"/>
</dbReference>
<keyword evidence="7 8" id="KW-0472">Membrane</keyword>
<dbReference type="InterPro" id="IPR050882">
    <property type="entry name" value="Prepilin_peptidase/N-MTase"/>
</dbReference>
<comment type="similarity">
    <text evidence="2">Belongs to the peptidase A24 family.</text>
</comment>
<comment type="caution">
    <text evidence="11">The sequence shown here is derived from an EMBL/GenBank/DDBJ whole genome shotgun (WGS) entry which is preliminary data.</text>
</comment>
<evidence type="ECO:0000256" key="3">
    <source>
        <dbReference type="ARBA" id="ARBA00022475"/>
    </source>
</evidence>